<evidence type="ECO:0000256" key="4">
    <source>
        <dbReference type="ARBA" id="ARBA00023157"/>
    </source>
</evidence>
<evidence type="ECO:0000256" key="3">
    <source>
        <dbReference type="ARBA" id="ARBA00022968"/>
    </source>
</evidence>
<evidence type="ECO:0000256" key="5">
    <source>
        <dbReference type="ARBA" id="ARBA00023284"/>
    </source>
</evidence>
<dbReference type="PROSITE" id="PS51352">
    <property type="entry name" value="THIOREDOXIN_2"/>
    <property type="match status" value="1"/>
</dbReference>
<keyword evidence="3" id="KW-0812">Transmembrane</keyword>
<dbReference type="InterPro" id="IPR013766">
    <property type="entry name" value="Thioredoxin_domain"/>
</dbReference>
<dbReference type="Pfam" id="PF00578">
    <property type="entry name" value="AhpC-TSA"/>
    <property type="match status" value="1"/>
</dbReference>
<gene>
    <name evidence="8" type="ORF">D7D94_03195</name>
</gene>
<dbReference type="AlphaFoldDB" id="A0A6I6E8R2"/>
<dbReference type="InterPro" id="IPR017937">
    <property type="entry name" value="Thioredoxin_CS"/>
</dbReference>
<dbReference type="InterPro" id="IPR036249">
    <property type="entry name" value="Thioredoxin-like_sf"/>
</dbReference>
<comment type="subcellular location">
    <subcellularLocation>
        <location evidence="1">Cell envelope</location>
    </subcellularLocation>
</comment>
<evidence type="ECO:0000256" key="2">
    <source>
        <dbReference type="ARBA" id="ARBA00022748"/>
    </source>
</evidence>
<keyword evidence="5" id="KW-0676">Redox-active center</keyword>
<evidence type="ECO:0000259" key="7">
    <source>
        <dbReference type="PROSITE" id="PS51352"/>
    </source>
</evidence>
<protein>
    <submittedName>
        <fullName evidence="8">TlpA family protein disulfide reductase</fullName>
    </submittedName>
</protein>
<dbReference type="CDD" id="cd02966">
    <property type="entry name" value="TlpA_like_family"/>
    <property type="match status" value="1"/>
</dbReference>
<evidence type="ECO:0000256" key="1">
    <source>
        <dbReference type="ARBA" id="ARBA00004196"/>
    </source>
</evidence>
<dbReference type="InterPro" id="IPR000866">
    <property type="entry name" value="AhpC/TSA"/>
</dbReference>
<dbReference type="OrthoDB" id="9796554at2"/>
<accession>A0A6I6E8R2</accession>
<keyword evidence="4" id="KW-1015">Disulfide bond</keyword>
<sequence length="171" mass="18177">MTTSFGEDSAASVSTEGRIQEIAPEDRGDPVEFEGVDEHGRHISSDDVEGVMVVNFWYAGCGPCRAEAPLLEDVWSEYAADGVRFIGVNIYDQADTALAFAETYGITYPSVIDADSGQVRQAFAGQTPLNATPSTLVLDSENRVAVRIVGQLPDASILSTLVADTQAQSGT</sequence>
<dbReference type="EMBL" id="CP032550">
    <property type="protein sequence ID" value="QGU28770.1"/>
    <property type="molecule type" value="Genomic_DNA"/>
</dbReference>
<feature type="domain" description="Thioredoxin" evidence="7">
    <location>
        <begin position="17"/>
        <end position="146"/>
    </location>
</feature>
<evidence type="ECO:0000313" key="8">
    <source>
        <dbReference type="EMBL" id="QGU28770.1"/>
    </source>
</evidence>
<evidence type="ECO:0000313" key="9">
    <source>
        <dbReference type="Proteomes" id="UP000422989"/>
    </source>
</evidence>
<keyword evidence="9" id="KW-1185">Reference proteome</keyword>
<dbReference type="KEGG" id="moj:D7D94_03195"/>
<dbReference type="GO" id="GO:0016209">
    <property type="term" value="F:antioxidant activity"/>
    <property type="evidence" value="ECO:0007669"/>
    <property type="project" value="InterPro"/>
</dbReference>
<name>A0A6I6E8R2_9MICO</name>
<dbReference type="GO" id="GO:0017004">
    <property type="term" value="P:cytochrome complex assembly"/>
    <property type="evidence" value="ECO:0007669"/>
    <property type="project" value="UniProtKB-KW"/>
</dbReference>
<keyword evidence="3" id="KW-0735">Signal-anchor</keyword>
<proteinExistence type="predicted"/>
<dbReference type="InterPro" id="IPR050553">
    <property type="entry name" value="Thioredoxin_ResA/DsbE_sf"/>
</dbReference>
<dbReference type="PROSITE" id="PS00194">
    <property type="entry name" value="THIOREDOXIN_1"/>
    <property type="match status" value="1"/>
</dbReference>
<reference evidence="8 9" key="1">
    <citation type="submission" date="2018-09" db="EMBL/GenBank/DDBJ databases">
        <title>Whole genome sequencing of Microbacterium oryzae strain MB-10T.</title>
        <authorList>
            <person name="Das S.K."/>
        </authorList>
    </citation>
    <scope>NUCLEOTIDE SEQUENCE [LARGE SCALE GENOMIC DNA]</scope>
    <source>
        <strain evidence="8 9">MB-10</strain>
    </source>
</reference>
<dbReference type="Gene3D" id="3.40.30.10">
    <property type="entry name" value="Glutaredoxin"/>
    <property type="match status" value="1"/>
</dbReference>
<dbReference type="GO" id="GO:0016491">
    <property type="term" value="F:oxidoreductase activity"/>
    <property type="evidence" value="ECO:0007669"/>
    <property type="project" value="InterPro"/>
</dbReference>
<dbReference type="PANTHER" id="PTHR42852">
    <property type="entry name" value="THIOL:DISULFIDE INTERCHANGE PROTEIN DSBE"/>
    <property type="match status" value="1"/>
</dbReference>
<dbReference type="GO" id="GO:0030313">
    <property type="term" value="C:cell envelope"/>
    <property type="evidence" value="ECO:0007669"/>
    <property type="project" value="UniProtKB-SubCell"/>
</dbReference>
<dbReference type="PANTHER" id="PTHR42852:SF6">
    <property type="entry name" value="THIOL:DISULFIDE INTERCHANGE PROTEIN DSBE"/>
    <property type="match status" value="1"/>
</dbReference>
<dbReference type="SUPFAM" id="SSF52833">
    <property type="entry name" value="Thioredoxin-like"/>
    <property type="match status" value="1"/>
</dbReference>
<organism evidence="8 9">
    <name type="scientific">Microbacterium oryzae</name>
    <dbReference type="NCBI Taxonomy" id="743009"/>
    <lineage>
        <taxon>Bacteria</taxon>
        <taxon>Bacillati</taxon>
        <taxon>Actinomycetota</taxon>
        <taxon>Actinomycetes</taxon>
        <taxon>Micrococcales</taxon>
        <taxon>Microbacteriaceae</taxon>
        <taxon>Microbacterium</taxon>
    </lineage>
</organism>
<dbReference type="Proteomes" id="UP000422989">
    <property type="component" value="Chromosome"/>
</dbReference>
<feature type="compositionally biased region" description="Polar residues" evidence="6">
    <location>
        <begin position="1"/>
        <end position="17"/>
    </location>
</feature>
<keyword evidence="2" id="KW-0201">Cytochrome c-type biogenesis</keyword>
<evidence type="ECO:0000256" key="6">
    <source>
        <dbReference type="SAM" id="MobiDB-lite"/>
    </source>
</evidence>
<feature type="region of interest" description="Disordered" evidence="6">
    <location>
        <begin position="1"/>
        <end position="31"/>
    </location>
</feature>